<feature type="coiled-coil region" evidence="1">
    <location>
        <begin position="19"/>
        <end position="46"/>
    </location>
</feature>
<sequence length="251" mass="29186">MIFSKYLIKTCSLIDSSKLAANNKENEELFQELQEIKSDIKEVKNFLIFPRGVKKRGTGGNAYPKIINLEISEKKLTAQLGDDRELIKGVSADKLKKYEIWEGDEIYFPNIDEVLGIEAFIYGFDAPSRPHSCPWSPTRKNPILVREKTDTKSPDEIKVKKIKGRVAEEEQNEIERIIRKNKKLFLRYCQKCKDPIEEGKEIKVSKGSNYHSSRYSSGPRDFYTYYLCPKCYQQQQEEIQAKNKKSWQQVG</sequence>
<dbReference type="EMBL" id="CAJVQB010001709">
    <property type="protein sequence ID" value="CAG8546970.1"/>
    <property type="molecule type" value="Genomic_DNA"/>
</dbReference>
<comment type="caution">
    <text evidence="2">The sequence shown here is derived from an EMBL/GenBank/DDBJ whole genome shotgun (WGS) entry which is preliminary data.</text>
</comment>
<evidence type="ECO:0000256" key="1">
    <source>
        <dbReference type="SAM" id="Coils"/>
    </source>
</evidence>
<gene>
    <name evidence="2" type="ORF">GMARGA_LOCUS4366</name>
</gene>
<dbReference type="Proteomes" id="UP000789901">
    <property type="component" value="Unassembled WGS sequence"/>
</dbReference>
<evidence type="ECO:0000313" key="3">
    <source>
        <dbReference type="Proteomes" id="UP000789901"/>
    </source>
</evidence>
<evidence type="ECO:0000313" key="2">
    <source>
        <dbReference type="EMBL" id="CAG8546970.1"/>
    </source>
</evidence>
<protein>
    <submittedName>
        <fullName evidence="2">39213_t:CDS:1</fullName>
    </submittedName>
</protein>
<name>A0ABN7UAX0_GIGMA</name>
<proteinExistence type="predicted"/>
<keyword evidence="1" id="KW-0175">Coiled coil</keyword>
<reference evidence="2 3" key="1">
    <citation type="submission" date="2021-06" db="EMBL/GenBank/DDBJ databases">
        <authorList>
            <person name="Kallberg Y."/>
            <person name="Tangrot J."/>
            <person name="Rosling A."/>
        </authorList>
    </citation>
    <scope>NUCLEOTIDE SEQUENCE [LARGE SCALE GENOMIC DNA]</scope>
    <source>
        <strain evidence="2 3">120-4 pot B 10/14</strain>
    </source>
</reference>
<keyword evidence="3" id="KW-1185">Reference proteome</keyword>
<accession>A0ABN7UAX0</accession>
<organism evidence="2 3">
    <name type="scientific">Gigaspora margarita</name>
    <dbReference type="NCBI Taxonomy" id="4874"/>
    <lineage>
        <taxon>Eukaryota</taxon>
        <taxon>Fungi</taxon>
        <taxon>Fungi incertae sedis</taxon>
        <taxon>Mucoromycota</taxon>
        <taxon>Glomeromycotina</taxon>
        <taxon>Glomeromycetes</taxon>
        <taxon>Diversisporales</taxon>
        <taxon>Gigasporaceae</taxon>
        <taxon>Gigaspora</taxon>
    </lineage>
</organism>